<dbReference type="SUPFAM" id="SSF49452">
    <property type="entry name" value="Starch-binding domain-like"/>
    <property type="match status" value="1"/>
</dbReference>
<dbReference type="SUPFAM" id="SSF53474">
    <property type="entry name" value="alpha/beta-Hydrolases"/>
    <property type="match status" value="1"/>
</dbReference>
<dbReference type="Proteomes" id="UP001595616">
    <property type="component" value="Unassembled WGS sequence"/>
</dbReference>
<evidence type="ECO:0000313" key="2">
    <source>
        <dbReference type="Proteomes" id="UP001595616"/>
    </source>
</evidence>
<reference evidence="2" key="1">
    <citation type="journal article" date="2019" name="Int. J. Syst. Evol. Microbiol.">
        <title>The Global Catalogue of Microorganisms (GCM) 10K type strain sequencing project: providing services to taxonomists for standard genome sequencing and annotation.</title>
        <authorList>
            <consortium name="The Broad Institute Genomics Platform"/>
            <consortium name="The Broad Institute Genome Sequencing Center for Infectious Disease"/>
            <person name="Wu L."/>
            <person name="Ma J."/>
        </authorList>
    </citation>
    <scope>NUCLEOTIDE SEQUENCE [LARGE SCALE GENOMIC DNA]</scope>
    <source>
        <strain evidence="2">CECT 7956</strain>
    </source>
</reference>
<dbReference type="RefSeq" id="WP_379838454.1">
    <property type="nucleotide sequence ID" value="NZ_JBHRYQ010000001.1"/>
</dbReference>
<gene>
    <name evidence="1" type="ORF">ACFOOI_13225</name>
</gene>
<dbReference type="Pfam" id="PF00756">
    <property type="entry name" value="Esterase"/>
    <property type="match status" value="1"/>
</dbReference>
<comment type="caution">
    <text evidence="1">The sequence shown here is derived from an EMBL/GenBank/DDBJ whole genome shotgun (WGS) entry which is preliminary data.</text>
</comment>
<dbReference type="InterPro" id="IPR050583">
    <property type="entry name" value="Mycobacterial_A85_antigen"/>
</dbReference>
<keyword evidence="2" id="KW-1185">Reference proteome</keyword>
<keyword evidence="1" id="KW-0378">Hydrolase</keyword>
<dbReference type="PANTHER" id="PTHR48098">
    <property type="entry name" value="ENTEROCHELIN ESTERASE-RELATED"/>
    <property type="match status" value="1"/>
</dbReference>
<organism evidence="1 2">
    <name type="scientific">Lacihabitans lacunae</name>
    <dbReference type="NCBI Taxonomy" id="1028214"/>
    <lineage>
        <taxon>Bacteria</taxon>
        <taxon>Pseudomonadati</taxon>
        <taxon>Bacteroidota</taxon>
        <taxon>Cytophagia</taxon>
        <taxon>Cytophagales</taxon>
        <taxon>Leadbetterellaceae</taxon>
        <taxon>Lacihabitans</taxon>
    </lineage>
</organism>
<dbReference type="InterPro" id="IPR013784">
    <property type="entry name" value="Carb-bd-like_fold"/>
</dbReference>
<dbReference type="PANTHER" id="PTHR48098:SF6">
    <property type="entry name" value="FERRI-BACILLIBACTIN ESTERASE BESA"/>
    <property type="match status" value="1"/>
</dbReference>
<dbReference type="InterPro" id="IPR029058">
    <property type="entry name" value="AB_hydrolase_fold"/>
</dbReference>
<dbReference type="EMBL" id="JBHRYQ010000001">
    <property type="protein sequence ID" value="MFC3811617.1"/>
    <property type="molecule type" value="Genomic_DNA"/>
</dbReference>
<protein>
    <submittedName>
        <fullName evidence="1">Alpha/beta hydrolase</fullName>
    </submittedName>
</protein>
<evidence type="ECO:0000313" key="1">
    <source>
        <dbReference type="EMBL" id="MFC3811617.1"/>
    </source>
</evidence>
<dbReference type="GO" id="GO:0016787">
    <property type="term" value="F:hydrolase activity"/>
    <property type="evidence" value="ECO:0007669"/>
    <property type="project" value="UniProtKB-KW"/>
</dbReference>
<dbReference type="Gene3D" id="3.40.50.1820">
    <property type="entry name" value="alpha/beta hydrolase"/>
    <property type="match status" value="1"/>
</dbReference>
<accession>A0ABV7YZ35</accession>
<name>A0ABV7YZ35_9BACT</name>
<proteinExistence type="predicted"/>
<sequence length="358" mass="41149">MISAAGYLEVNTTSSDDRPIYISGSFCDWNPNHPDYKMKKVSDGKYQLPFEQLVKIDNPLEYKYTKGGWDHVELDIFGNPINNRILEFKKTPKVDFVPLWRQNGYTPFVAENLPIIEEDEVEFPQLQKTRKISILLPGDYYSKPDKSYPVLYMHDAQNLFGEGSKYGNWEIDRRLSLLKSQGISDVIVVAINHGEEDRQVEFSPYKNRVKGQGMRYATFIVRNLKPLIDKKYRTLPERQHTGIGGSSMGGLISIYTGMMYPETIGRLMVLSPALWTSPKIYFDAVEFFNPLDTKIYIYGGGKESESMLPNIEKLKNTIETQGFASNKIQIKAEIDPLGEHNENRWGQEFPKALNWLYA</sequence>
<dbReference type="InterPro" id="IPR000801">
    <property type="entry name" value="Esterase-like"/>
</dbReference>